<dbReference type="AlphaFoldDB" id="A0A1R2B2J8"/>
<feature type="transmembrane region" description="Helical" evidence="9">
    <location>
        <begin position="23"/>
        <end position="42"/>
    </location>
</feature>
<comment type="function">
    <text evidence="8">Component of the signal peptidase complex (SPC) which catalyzes the cleavage of N-terminal signal sequences from nascent proteins as they are translocated into the lumen of the endoplasmic reticulum. Dispensable for SPC enzymatic activity.</text>
</comment>
<reference evidence="10 11" key="1">
    <citation type="submission" date="2016-11" db="EMBL/GenBank/DDBJ databases">
        <title>The macronuclear genome of Stentor coeruleus: a giant cell with tiny introns.</title>
        <authorList>
            <person name="Slabodnick M."/>
            <person name="Ruby J.G."/>
            <person name="Reiff S.B."/>
            <person name="Swart E.C."/>
            <person name="Gosai S."/>
            <person name="Prabakaran S."/>
            <person name="Witkowska E."/>
            <person name="Larue G.E."/>
            <person name="Fisher S."/>
            <person name="Freeman R.M."/>
            <person name="Gunawardena J."/>
            <person name="Chu W."/>
            <person name="Stover N.A."/>
            <person name="Gregory B.D."/>
            <person name="Nowacki M."/>
            <person name="Derisi J."/>
            <person name="Roy S.W."/>
            <person name="Marshall W.F."/>
            <person name="Sood P."/>
        </authorList>
    </citation>
    <scope>NUCLEOTIDE SEQUENCE [LARGE SCALE GENOMIC DNA]</scope>
    <source>
        <strain evidence="10">WM001</strain>
    </source>
</reference>
<accession>A0A1R2B2J8</accession>
<evidence type="ECO:0000313" key="10">
    <source>
        <dbReference type="EMBL" id="OMJ71002.1"/>
    </source>
</evidence>
<dbReference type="PANTHER" id="PTHR13202:SF0">
    <property type="entry name" value="SIGNAL PEPTIDASE COMPLEX SUBUNIT 1"/>
    <property type="match status" value="1"/>
</dbReference>
<evidence type="ECO:0000256" key="6">
    <source>
        <dbReference type="ARBA" id="ARBA00022989"/>
    </source>
</evidence>
<evidence type="ECO:0000256" key="9">
    <source>
        <dbReference type="SAM" id="Phobius"/>
    </source>
</evidence>
<evidence type="ECO:0000256" key="1">
    <source>
        <dbReference type="ARBA" id="ARBA00004477"/>
    </source>
</evidence>
<name>A0A1R2B2J8_9CILI</name>
<evidence type="ECO:0000256" key="5">
    <source>
        <dbReference type="ARBA" id="ARBA00022824"/>
    </source>
</evidence>
<dbReference type="GO" id="GO:0006465">
    <property type="term" value="P:signal peptide processing"/>
    <property type="evidence" value="ECO:0007669"/>
    <property type="project" value="InterPro"/>
</dbReference>
<keyword evidence="5" id="KW-0256">Endoplasmic reticulum</keyword>
<dbReference type="Proteomes" id="UP000187209">
    <property type="component" value="Unassembled WGS sequence"/>
</dbReference>
<proteinExistence type="inferred from homology"/>
<evidence type="ECO:0000256" key="2">
    <source>
        <dbReference type="ARBA" id="ARBA00005245"/>
    </source>
</evidence>
<gene>
    <name evidence="10" type="ORF">SteCoe_30903</name>
</gene>
<dbReference type="OrthoDB" id="263893at2759"/>
<sequence>MAKGFWNVLGEIDYEGQRLAEKLYKYIIFISCIIGFVISIITKQFMYTGYAALFSTCFSIVLTFFPWPWYNKHPLQWATSD</sequence>
<evidence type="ECO:0000313" key="11">
    <source>
        <dbReference type="Proteomes" id="UP000187209"/>
    </source>
</evidence>
<keyword evidence="7 9" id="KW-0472">Membrane</keyword>
<dbReference type="GO" id="GO:0045047">
    <property type="term" value="P:protein targeting to ER"/>
    <property type="evidence" value="ECO:0007669"/>
    <property type="project" value="TreeGrafter"/>
</dbReference>
<keyword evidence="11" id="KW-1185">Reference proteome</keyword>
<organism evidence="10 11">
    <name type="scientific">Stentor coeruleus</name>
    <dbReference type="NCBI Taxonomy" id="5963"/>
    <lineage>
        <taxon>Eukaryota</taxon>
        <taxon>Sar</taxon>
        <taxon>Alveolata</taxon>
        <taxon>Ciliophora</taxon>
        <taxon>Postciliodesmatophora</taxon>
        <taxon>Heterotrichea</taxon>
        <taxon>Heterotrichida</taxon>
        <taxon>Stentoridae</taxon>
        <taxon>Stentor</taxon>
    </lineage>
</organism>
<feature type="transmembrane region" description="Helical" evidence="9">
    <location>
        <begin position="49"/>
        <end position="70"/>
    </location>
</feature>
<comment type="caution">
    <text evidence="10">The sequence shown here is derived from an EMBL/GenBank/DDBJ whole genome shotgun (WGS) entry which is preliminary data.</text>
</comment>
<evidence type="ECO:0000256" key="4">
    <source>
        <dbReference type="ARBA" id="ARBA00022692"/>
    </source>
</evidence>
<protein>
    <recommendedName>
        <fullName evidence="3">Signal peptidase complex subunit 1</fullName>
    </recommendedName>
</protein>
<comment type="subcellular location">
    <subcellularLocation>
        <location evidence="1">Endoplasmic reticulum membrane</location>
        <topology evidence="1">Multi-pass membrane protein</topology>
    </subcellularLocation>
</comment>
<keyword evidence="4 9" id="KW-0812">Transmembrane</keyword>
<evidence type="ECO:0000256" key="8">
    <source>
        <dbReference type="ARBA" id="ARBA00045204"/>
    </source>
</evidence>
<evidence type="ECO:0000256" key="3">
    <source>
        <dbReference type="ARBA" id="ARBA00017059"/>
    </source>
</evidence>
<dbReference type="InterPro" id="IPR009542">
    <property type="entry name" value="Spc1/SPCS1"/>
</dbReference>
<comment type="similarity">
    <text evidence="2">Belongs to the SPCS1 family.</text>
</comment>
<dbReference type="EMBL" id="MPUH01001032">
    <property type="protein sequence ID" value="OMJ71002.1"/>
    <property type="molecule type" value="Genomic_DNA"/>
</dbReference>
<dbReference type="GO" id="GO:0005787">
    <property type="term" value="C:signal peptidase complex"/>
    <property type="evidence" value="ECO:0007669"/>
    <property type="project" value="InterPro"/>
</dbReference>
<dbReference type="Pfam" id="PF06645">
    <property type="entry name" value="SPC12"/>
    <property type="match status" value="1"/>
</dbReference>
<keyword evidence="6 9" id="KW-1133">Transmembrane helix</keyword>
<dbReference type="PANTHER" id="PTHR13202">
    <property type="entry name" value="MICROSOMAL SIGNAL PEPTIDASE 12 KDA SUBUNIT"/>
    <property type="match status" value="1"/>
</dbReference>
<evidence type="ECO:0000256" key="7">
    <source>
        <dbReference type="ARBA" id="ARBA00023136"/>
    </source>
</evidence>